<dbReference type="Proteomes" id="UP001172155">
    <property type="component" value="Unassembled WGS sequence"/>
</dbReference>
<accession>A0AA40EV81</accession>
<proteinExistence type="predicted"/>
<keyword evidence="2" id="KW-1185">Reference proteome</keyword>
<comment type="caution">
    <text evidence="1">The sequence shown here is derived from an EMBL/GenBank/DDBJ whole genome shotgun (WGS) entry which is preliminary data.</text>
</comment>
<gene>
    <name evidence="1" type="ORF">B0T18DRAFT_488772</name>
</gene>
<protein>
    <submittedName>
        <fullName evidence="1">Uncharacterized protein</fullName>
    </submittedName>
</protein>
<reference evidence="1" key="1">
    <citation type="submission" date="2023-06" db="EMBL/GenBank/DDBJ databases">
        <title>Genome-scale phylogeny and comparative genomics of the fungal order Sordariales.</title>
        <authorList>
            <consortium name="Lawrence Berkeley National Laboratory"/>
            <person name="Hensen N."/>
            <person name="Bonometti L."/>
            <person name="Westerberg I."/>
            <person name="Brannstrom I.O."/>
            <person name="Guillou S."/>
            <person name="Cros-Aarteil S."/>
            <person name="Calhoun S."/>
            <person name="Haridas S."/>
            <person name="Kuo A."/>
            <person name="Mondo S."/>
            <person name="Pangilinan J."/>
            <person name="Riley R."/>
            <person name="LaButti K."/>
            <person name="Andreopoulos B."/>
            <person name="Lipzen A."/>
            <person name="Chen C."/>
            <person name="Yanf M."/>
            <person name="Daum C."/>
            <person name="Ng V."/>
            <person name="Clum A."/>
            <person name="Steindorff A."/>
            <person name="Ohm R."/>
            <person name="Martin F."/>
            <person name="Silar P."/>
            <person name="Natvig D."/>
            <person name="Lalanne C."/>
            <person name="Gautier V."/>
            <person name="Ament-velasquez S.L."/>
            <person name="Kruys A."/>
            <person name="Hutchinson M.I."/>
            <person name="Powell A.J."/>
            <person name="Barry K."/>
            <person name="Miller A.N."/>
            <person name="Grigoriev I.V."/>
            <person name="Debuchy R."/>
            <person name="Gladieux P."/>
            <person name="Thoren M.H."/>
            <person name="Johannesson H."/>
        </authorList>
    </citation>
    <scope>NUCLEOTIDE SEQUENCE</scope>
    <source>
        <strain evidence="1">SMH3187-1</strain>
    </source>
</reference>
<name>A0AA40EV81_9PEZI</name>
<evidence type="ECO:0000313" key="2">
    <source>
        <dbReference type="Proteomes" id="UP001172155"/>
    </source>
</evidence>
<sequence length="451" mass="46835">MMLFSRSSAPLCRRLVSQHQQASSPRRRLSSLTIPFNPATSTKSQIASLITDALTASPPPAHHNAAVLLASPSLAPWLQDEAFLASLLTPLRPTSNLSLLAAAVDAIPHLTPAGTYTTTPGLSLLHGPRATLWTFPPTPTPDQQAASLEFHLPPLPSDPLARPLRVTLPAALTVFANGRPHTVLTSRWDTSSSTTSPHRLVDVAATSHAVIRPGPAASSRIVLPLVPLTPARRVVAGLGNILRQVEVDGRATPASKELEEAIPRLLAGRGGERRVVGVWAVVYPARAGPAAASGDVEGVLARGGHVRKVLSGGGGWGAKQGLLSLDPQTRYAAAGEEDVESFIRSFHGEEAGGGVVAPGSWVQFMVEEVEVGGTDGLRPSMILGTHVAVESDGSSADAGTKVEVLENIFGASSSQGIYVATEAVGQAGDGEIVTKIDAARSYVGSISGPVE</sequence>
<evidence type="ECO:0000313" key="1">
    <source>
        <dbReference type="EMBL" id="KAK0746148.1"/>
    </source>
</evidence>
<organism evidence="1 2">
    <name type="scientific">Schizothecium vesticola</name>
    <dbReference type="NCBI Taxonomy" id="314040"/>
    <lineage>
        <taxon>Eukaryota</taxon>
        <taxon>Fungi</taxon>
        <taxon>Dikarya</taxon>
        <taxon>Ascomycota</taxon>
        <taxon>Pezizomycotina</taxon>
        <taxon>Sordariomycetes</taxon>
        <taxon>Sordariomycetidae</taxon>
        <taxon>Sordariales</taxon>
        <taxon>Schizotheciaceae</taxon>
        <taxon>Schizothecium</taxon>
    </lineage>
</organism>
<dbReference type="AlphaFoldDB" id="A0AA40EV81"/>
<dbReference type="EMBL" id="JAUKUD010000004">
    <property type="protein sequence ID" value="KAK0746148.1"/>
    <property type="molecule type" value="Genomic_DNA"/>
</dbReference>